<dbReference type="SUPFAM" id="SSF48371">
    <property type="entry name" value="ARM repeat"/>
    <property type="match status" value="2"/>
</dbReference>
<dbReference type="GO" id="GO:0071439">
    <property type="term" value="C:clathrin complex"/>
    <property type="evidence" value="ECO:0007669"/>
    <property type="project" value="TreeGrafter"/>
</dbReference>
<evidence type="ECO:0000313" key="10">
    <source>
        <dbReference type="RefSeq" id="XP_030878559.1"/>
    </source>
</evidence>
<dbReference type="GO" id="GO:0005905">
    <property type="term" value="C:clathrin-coated pit"/>
    <property type="evidence" value="ECO:0007669"/>
    <property type="project" value="UniProtKB-KW"/>
</dbReference>
<dbReference type="SMART" id="SM00299">
    <property type="entry name" value="CLH"/>
    <property type="match status" value="3"/>
</dbReference>
<keyword evidence="6" id="KW-0168">Coated pit</keyword>
<dbReference type="PANTHER" id="PTHR10292">
    <property type="entry name" value="CLATHRIN HEAVY CHAIN RELATED"/>
    <property type="match status" value="1"/>
</dbReference>
<dbReference type="RefSeq" id="XP_030878559.1">
    <property type="nucleotide sequence ID" value="XM_031022699.1"/>
</dbReference>
<evidence type="ECO:0000256" key="7">
    <source>
        <dbReference type="ARBA" id="ARBA00023329"/>
    </source>
</evidence>
<gene>
    <name evidence="10" type="primary">LOC102747648</name>
</gene>
<dbReference type="InterPro" id="IPR000547">
    <property type="entry name" value="Clathrin_H-chain/VPS_repeat"/>
</dbReference>
<keyword evidence="9" id="KW-1185">Reference proteome</keyword>
<feature type="repeat" description="CHCR" evidence="8">
    <location>
        <begin position="88"/>
        <end position="229"/>
    </location>
</feature>
<dbReference type="PROSITE" id="PS50236">
    <property type="entry name" value="CHCR"/>
    <property type="match status" value="4"/>
</dbReference>
<keyword evidence="5" id="KW-0472">Membrane</keyword>
<dbReference type="GO" id="GO:0030659">
    <property type="term" value="C:cytoplasmic vesicle membrane"/>
    <property type="evidence" value="ECO:0007669"/>
    <property type="project" value="UniProtKB-SubCell"/>
</dbReference>
<dbReference type="GO" id="GO:0032051">
    <property type="term" value="F:clathrin light chain binding"/>
    <property type="evidence" value="ECO:0007669"/>
    <property type="project" value="TreeGrafter"/>
</dbReference>
<feature type="repeat" description="CHCR" evidence="8">
    <location>
        <begin position="383"/>
        <end position="526"/>
    </location>
</feature>
<organism evidence="9 10">
    <name type="scientific">Leptonychotes weddellii</name>
    <name type="common">Weddell seal</name>
    <name type="synonym">Otaria weddellii</name>
    <dbReference type="NCBI Taxonomy" id="9713"/>
    <lineage>
        <taxon>Eukaryota</taxon>
        <taxon>Metazoa</taxon>
        <taxon>Chordata</taxon>
        <taxon>Craniata</taxon>
        <taxon>Vertebrata</taxon>
        <taxon>Euteleostomi</taxon>
        <taxon>Mammalia</taxon>
        <taxon>Eutheria</taxon>
        <taxon>Laurasiatheria</taxon>
        <taxon>Carnivora</taxon>
        <taxon>Caniformia</taxon>
        <taxon>Pinnipedia</taxon>
        <taxon>Phocidae</taxon>
        <taxon>Monachinae</taxon>
        <taxon>Lobodontini</taxon>
        <taxon>Leptonychotes</taxon>
    </lineage>
</organism>
<keyword evidence="4" id="KW-0677">Repeat</keyword>
<dbReference type="AlphaFoldDB" id="A0A7F8QBF6"/>
<dbReference type="Gene3D" id="1.25.40.730">
    <property type="match status" value="1"/>
</dbReference>
<evidence type="ECO:0000256" key="8">
    <source>
        <dbReference type="PROSITE-ProRule" id="PRU01006"/>
    </source>
</evidence>
<evidence type="ECO:0000256" key="6">
    <source>
        <dbReference type="ARBA" id="ARBA00023176"/>
    </source>
</evidence>
<dbReference type="KEGG" id="lww:102747648"/>
<protein>
    <submittedName>
        <fullName evidence="10">Clathrin heavy chain 2-like</fullName>
    </submittedName>
</protein>
<dbReference type="Pfam" id="PF00637">
    <property type="entry name" value="Clathrin"/>
    <property type="match status" value="4"/>
</dbReference>
<dbReference type="FunFam" id="1.25.40.10:FF:000001">
    <property type="entry name" value="Clathrin heavy chain"/>
    <property type="match status" value="1"/>
</dbReference>
<dbReference type="InterPro" id="IPR011990">
    <property type="entry name" value="TPR-like_helical_dom_sf"/>
</dbReference>
<feature type="repeat" description="CHCR" evidence="8">
    <location>
        <begin position="1"/>
        <end position="84"/>
    </location>
</feature>
<evidence type="ECO:0000256" key="2">
    <source>
        <dbReference type="ARBA" id="ARBA00004277"/>
    </source>
</evidence>
<dbReference type="Gene3D" id="1.25.40.10">
    <property type="entry name" value="Tetratricopeptide repeat domain"/>
    <property type="match status" value="2"/>
</dbReference>
<accession>A0A7F8QBF6</accession>
<evidence type="ECO:0000256" key="4">
    <source>
        <dbReference type="ARBA" id="ARBA00022737"/>
    </source>
</evidence>
<dbReference type="Proteomes" id="UP000245341">
    <property type="component" value="Unplaced"/>
</dbReference>
<dbReference type="GO" id="GO:0006898">
    <property type="term" value="P:receptor-mediated endocytosis"/>
    <property type="evidence" value="ECO:0007669"/>
    <property type="project" value="TreeGrafter"/>
</dbReference>
<sequence length="633" mass="72402">MEYISRLDNYDAPDIANIAVSSALYEEAFTIFRKFDVNASAIQVLIEHIGNLDRAYEFAERCNEPAVWSQLACAQLQKDLVKEAIDSYIRADDPSSYLEVVQAASRSNNWEDLVKFLQMARKKGHESYIDTELIFALAKTSRLSELEDCINGPNNAHIQQVGDRCYEEGMYEAAKLLYSSVSNFARLASTLVHLGEYQAAVDSSRKANSTRTWKEVCFACVDGQEFRLAQLCGLHIVIHADELEELIRYYQDRGYFEELISLLEGALGLERAHMGMFTELAILYSKFKPQKMPEHLELFWSRVNIPKVLRAAEQAHLWAELVFLYDKYEEYDNAVLTMINHPTDAWREGQFKDVITKVANVELYYKALQFYLDYKPLLINDLLLVLAPRLDHTRTVGFFAKAGQLPLVKPYLRSVQSHNNKSVNEALNHLLTEEEDYQGLRASIDAYNNFDNIALAQRLEKHQLIEFRRIAAYLYKGNKRWAQSVELCKKDHLYKDAMQHAAESRDAELAEKLLQWFLEEGKQECFAASLFTCYDLLPPDVVLELAWRHNLVDLAMPYFIQVMREYLSKVDRLDASESLRKREEHVVEPAPLLFGQQLMLTAGPAAGPAPAGFPYGYAAAPAFAQPPVYGFSV</sequence>
<keyword evidence="7" id="KW-0968">Cytoplasmic vesicle</keyword>
<feature type="repeat" description="CHCR" evidence="8">
    <location>
        <begin position="234"/>
        <end position="380"/>
    </location>
</feature>
<dbReference type="InterPro" id="IPR016024">
    <property type="entry name" value="ARM-type_fold"/>
</dbReference>
<dbReference type="InterPro" id="IPR055358">
    <property type="entry name" value="CHCR"/>
</dbReference>
<dbReference type="GO" id="GO:0070062">
    <property type="term" value="C:extracellular exosome"/>
    <property type="evidence" value="ECO:0007669"/>
    <property type="project" value="TreeGrafter"/>
</dbReference>
<reference evidence="10" key="1">
    <citation type="submission" date="2025-08" db="UniProtKB">
        <authorList>
            <consortium name="RefSeq"/>
        </authorList>
    </citation>
    <scope>IDENTIFICATION</scope>
    <source>
        <tissue evidence="10">Liver</tissue>
    </source>
</reference>
<dbReference type="GeneID" id="102747648"/>
<dbReference type="GO" id="GO:0045334">
    <property type="term" value="C:clathrin-coated endocytic vesicle"/>
    <property type="evidence" value="ECO:0007669"/>
    <property type="project" value="TreeGrafter"/>
</dbReference>
<evidence type="ECO:0000256" key="3">
    <source>
        <dbReference type="ARBA" id="ARBA00009535"/>
    </source>
</evidence>
<name>A0A7F8QBF6_LEPWE</name>
<proteinExistence type="inferred from homology"/>
<dbReference type="PANTHER" id="PTHR10292:SF6">
    <property type="entry name" value="CLATHRIN HEAVY CHAIN 2"/>
    <property type="match status" value="1"/>
</dbReference>
<evidence type="ECO:0000256" key="1">
    <source>
        <dbReference type="ARBA" id="ARBA00004180"/>
    </source>
</evidence>
<evidence type="ECO:0000313" key="9">
    <source>
        <dbReference type="Proteomes" id="UP000245341"/>
    </source>
</evidence>
<comment type="similarity">
    <text evidence="3">Belongs to the clathrin heavy chain family.</text>
</comment>
<dbReference type="OrthoDB" id="2113814at2759"/>
<dbReference type="FunFam" id="1.25.40.730:FF:000001">
    <property type="entry name" value="Clathrin heavy chain"/>
    <property type="match status" value="1"/>
</dbReference>
<evidence type="ECO:0000256" key="5">
    <source>
        <dbReference type="ARBA" id="ARBA00023136"/>
    </source>
</evidence>
<comment type="subcellular location">
    <subcellularLocation>
        <location evidence="1">Cytoplasmic vesicle membrane</location>
        <topology evidence="1">Peripheral membrane protein</topology>
        <orientation evidence="1">Cytoplasmic side</orientation>
    </subcellularLocation>
    <subcellularLocation>
        <location evidence="2">Membrane</location>
        <location evidence="2">Coated pit</location>
        <topology evidence="2">Peripheral membrane protein</topology>
        <orientation evidence="2">Cytoplasmic side</orientation>
    </subcellularLocation>
</comment>
<dbReference type="FunFam" id="1.25.40.10:FF:000002">
    <property type="entry name" value="Clathrin heavy chain"/>
    <property type="match status" value="1"/>
</dbReference>
<dbReference type="GO" id="GO:0006886">
    <property type="term" value="P:intracellular protein transport"/>
    <property type="evidence" value="ECO:0007669"/>
    <property type="project" value="UniProtKB-UniRule"/>
</dbReference>